<dbReference type="Gene3D" id="2.40.420.20">
    <property type="match status" value="1"/>
</dbReference>
<evidence type="ECO:0000313" key="6">
    <source>
        <dbReference type="Proteomes" id="UP000461162"/>
    </source>
</evidence>
<dbReference type="Pfam" id="PF25917">
    <property type="entry name" value="BSH_RND"/>
    <property type="match status" value="1"/>
</dbReference>
<sequence length="363" mass="39476">MKKFLFILVTILITGGGIWFFAGGAAKKEITVIRTATVARGDVSRILEATGIVKSQVGAQVKIGARATGVLESVSVKVGDAVGKGDLIATIDSRELRSQISEAEANLRQQTAKLRYMETNLPRKKSLVSQKLEPQDSLDIAIQDTEMARHAVASAQARLDTLKVQLSYTRIHSPIDGVVSQVAAQEGETIVSGLSVTNLITVIDPSRLEMWIYIDETDVGRVAHGLPVRYTVDAYRERVFEGEVDTIYPEPEIRDNIVYYRALVLVSAEQAGFLRPEMTTQCKIIVETRRDVLAVPNTAIKWVGGRRVCFVVDDPRRPPREVMPELGLVGLEASEVLSGLSEGDVVATQLVLPASGAGKGRGN</sequence>
<organism evidence="5 6">
    <name type="scientific">Pseudodesulfovibrio alkaliphilus</name>
    <dbReference type="NCBI Taxonomy" id="2661613"/>
    <lineage>
        <taxon>Bacteria</taxon>
        <taxon>Pseudomonadati</taxon>
        <taxon>Thermodesulfobacteriota</taxon>
        <taxon>Desulfovibrionia</taxon>
        <taxon>Desulfovibrionales</taxon>
        <taxon>Desulfovibrionaceae</taxon>
    </lineage>
</organism>
<dbReference type="GO" id="GO:0015562">
    <property type="term" value="F:efflux transmembrane transporter activity"/>
    <property type="evidence" value="ECO:0007669"/>
    <property type="project" value="TreeGrafter"/>
</dbReference>
<evidence type="ECO:0000259" key="3">
    <source>
        <dbReference type="Pfam" id="PF25917"/>
    </source>
</evidence>
<dbReference type="PANTHER" id="PTHR30469">
    <property type="entry name" value="MULTIDRUG RESISTANCE PROTEIN MDTA"/>
    <property type="match status" value="1"/>
</dbReference>
<dbReference type="PANTHER" id="PTHR30469:SF33">
    <property type="entry name" value="SLR1207 PROTEIN"/>
    <property type="match status" value="1"/>
</dbReference>
<dbReference type="InterPro" id="IPR058625">
    <property type="entry name" value="MdtA-like_BSH"/>
</dbReference>
<dbReference type="RefSeq" id="WP_155933294.1">
    <property type="nucleotide sequence ID" value="NZ_WODC01000003.1"/>
</dbReference>
<feature type="coiled-coil region" evidence="2">
    <location>
        <begin position="93"/>
        <end position="120"/>
    </location>
</feature>
<name>A0A7K1KMP8_9BACT</name>
<dbReference type="GO" id="GO:1990281">
    <property type="term" value="C:efflux pump complex"/>
    <property type="evidence" value="ECO:0007669"/>
    <property type="project" value="TreeGrafter"/>
</dbReference>
<dbReference type="AlphaFoldDB" id="A0A7K1KMP8"/>
<dbReference type="InterPro" id="IPR058792">
    <property type="entry name" value="Beta-barrel_RND_2"/>
</dbReference>
<dbReference type="Gene3D" id="1.10.287.470">
    <property type="entry name" value="Helix hairpin bin"/>
    <property type="match status" value="1"/>
</dbReference>
<keyword evidence="6" id="KW-1185">Reference proteome</keyword>
<protein>
    <submittedName>
        <fullName evidence="5">Efflux RND transporter periplasmic adaptor subunit</fullName>
    </submittedName>
</protein>
<dbReference type="Pfam" id="PF25954">
    <property type="entry name" value="Beta-barrel_RND_2"/>
    <property type="match status" value="1"/>
</dbReference>
<comment type="caution">
    <text evidence="5">The sequence shown here is derived from an EMBL/GenBank/DDBJ whole genome shotgun (WGS) entry which is preliminary data.</text>
</comment>
<evidence type="ECO:0000313" key="5">
    <source>
        <dbReference type="EMBL" id="MUM77297.1"/>
    </source>
</evidence>
<keyword evidence="2" id="KW-0175">Coiled coil</keyword>
<reference evidence="5 6" key="1">
    <citation type="submission" date="2019-11" db="EMBL/GenBank/DDBJ databases">
        <title>Pseudodesulfovibrio alkaliphilus, sp. nov., an alkaliphilic sulfate-reducing bacteria from mud volcano of Taman peninsula, Russia.</title>
        <authorList>
            <person name="Frolova A."/>
            <person name="Merkel A.Y."/>
            <person name="Slobodkin A.I."/>
        </authorList>
    </citation>
    <scope>NUCLEOTIDE SEQUENCE [LARGE SCALE GENOMIC DNA]</scope>
    <source>
        <strain evidence="5 6">F-1</strain>
    </source>
</reference>
<dbReference type="Gene3D" id="2.40.30.170">
    <property type="match status" value="1"/>
</dbReference>
<comment type="similarity">
    <text evidence="1">Belongs to the membrane fusion protein (MFP) (TC 8.A.1) family.</text>
</comment>
<dbReference type="InterPro" id="IPR006143">
    <property type="entry name" value="RND_pump_MFP"/>
</dbReference>
<accession>A0A7K1KMP8</accession>
<dbReference type="Gene3D" id="2.40.50.100">
    <property type="match status" value="1"/>
</dbReference>
<feature type="domain" description="CusB-like beta-barrel" evidence="4">
    <location>
        <begin position="214"/>
        <end position="284"/>
    </location>
</feature>
<dbReference type="EMBL" id="WODC01000003">
    <property type="protein sequence ID" value="MUM77297.1"/>
    <property type="molecule type" value="Genomic_DNA"/>
</dbReference>
<evidence type="ECO:0000256" key="2">
    <source>
        <dbReference type="SAM" id="Coils"/>
    </source>
</evidence>
<evidence type="ECO:0000259" key="4">
    <source>
        <dbReference type="Pfam" id="PF25954"/>
    </source>
</evidence>
<dbReference type="SUPFAM" id="SSF111369">
    <property type="entry name" value="HlyD-like secretion proteins"/>
    <property type="match status" value="1"/>
</dbReference>
<dbReference type="Proteomes" id="UP000461162">
    <property type="component" value="Unassembled WGS sequence"/>
</dbReference>
<feature type="domain" description="Multidrug resistance protein MdtA-like barrel-sandwich hybrid" evidence="3">
    <location>
        <begin position="60"/>
        <end position="200"/>
    </location>
</feature>
<dbReference type="NCBIfam" id="TIGR01730">
    <property type="entry name" value="RND_mfp"/>
    <property type="match status" value="1"/>
</dbReference>
<evidence type="ECO:0000256" key="1">
    <source>
        <dbReference type="ARBA" id="ARBA00009477"/>
    </source>
</evidence>
<gene>
    <name evidence="5" type="ORF">GKC30_06605</name>
</gene>
<proteinExistence type="inferred from homology"/>